<evidence type="ECO:0000313" key="2">
    <source>
        <dbReference type="EMBL" id="MFA0789133.1"/>
    </source>
</evidence>
<dbReference type="PANTHER" id="PTHR34703:SF1">
    <property type="entry name" value="ANTIPORTER SUBUNIT MNHG2-RELATED"/>
    <property type="match status" value="1"/>
</dbReference>
<dbReference type="Proteomes" id="UP001569414">
    <property type="component" value="Unassembled WGS sequence"/>
</dbReference>
<evidence type="ECO:0000313" key="3">
    <source>
        <dbReference type="Proteomes" id="UP001569414"/>
    </source>
</evidence>
<dbReference type="Pfam" id="PF03334">
    <property type="entry name" value="PhaG_MnhG_YufB"/>
    <property type="match status" value="1"/>
</dbReference>
<organism evidence="2 3">
    <name type="scientific">Microbulbifer echini</name>
    <dbReference type="NCBI Taxonomy" id="1529067"/>
    <lineage>
        <taxon>Bacteria</taxon>
        <taxon>Pseudomonadati</taxon>
        <taxon>Pseudomonadota</taxon>
        <taxon>Gammaproteobacteria</taxon>
        <taxon>Cellvibrionales</taxon>
        <taxon>Microbulbiferaceae</taxon>
        <taxon>Microbulbifer</taxon>
    </lineage>
</organism>
<evidence type="ECO:0000256" key="1">
    <source>
        <dbReference type="SAM" id="Phobius"/>
    </source>
</evidence>
<dbReference type="NCBIfam" id="NF009314">
    <property type="entry name" value="PRK12674.1-2"/>
    <property type="match status" value="1"/>
</dbReference>
<protein>
    <submittedName>
        <fullName evidence="2">Monovalent cation/H(+) antiporter subunit G</fullName>
    </submittedName>
</protein>
<gene>
    <name evidence="2" type="primary">mnhG</name>
    <name evidence="2" type="ORF">ACCI51_01160</name>
</gene>
<dbReference type="NCBIfam" id="TIGR01300">
    <property type="entry name" value="CPA3_mnhG_phaG"/>
    <property type="match status" value="1"/>
</dbReference>
<reference evidence="2 3" key="1">
    <citation type="submission" date="2024-08" db="EMBL/GenBank/DDBJ databases">
        <authorList>
            <person name="Ishaq N."/>
        </authorList>
    </citation>
    <scope>NUCLEOTIDE SEQUENCE [LARGE SCALE GENOMIC DNA]</scope>
    <source>
        <strain evidence="2 3">JCM 30400</strain>
    </source>
</reference>
<feature type="transmembrane region" description="Helical" evidence="1">
    <location>
        <begin position="39"/>
        <end position="58"/>
    </location>
</feature>
<keyword evidence="1" id="KW-1133">Transmembrane helix</keyword>
<comment type="caution">
    <text evidence="2">The sequence shown here is derived from an EMBL/GenBank/DDBJ whole genome shotgun (WGS) entry which is preliminary data.</text>
</comment>
<dbReference type="InterPro" id="IPR005133">
    <property type="entry name" value="PhaG_MnhG_YufB"/>
</dbReference>
<dbReference type="RefSeq" id="WP_299579614.1">
    <property type="nucleotide sequence ID" value="NZ_JBGMEL010000001.1"/>
</dbReference>
<dbReference type="PANTHER" id="PTHR34703">
    <property type="entry name" value="ANTIPORTER SUBUNIT MNHG2-RELATED"/>
    <property type="match status" value="1"/>
</dbReference>
<sequence length="114" mass="12394">MVFDEVFIAALLLVGSLFGFSAALGLLRMPDFYTRMSTSGKAATLCCGLLLGGVAAMFHDTQVTARAVAALLFLLFTVPIGVHMIARAAYRVGTPMWRGRTAKPRFKNPKRDLK</sequence>
<keyword evidence="3" id="KW-1185">Reference proteome</keyword>
<feature type="transmembrane region" description="Helical" evidence="1">
    <location>
        <begin position="6"/>
        <end position="27"/>
    </location>
</feature>
<proteinExistence type="predicted"/>
<keyword evidence="1" id="KW-0472">Membrane</keyword>
<keyword evidence="1" id="KW-0812">Transmembrane</keyword>
<feature type="transmembrane region" description="Helical" evidence="1">
    <location>
        <begin position="70"/>
        <end position="90"/>
    </location>
</feature>
<name>A0ABV4NIA5_9GAMM</name>
<dbReference type="EMBL" id="JBGMEL010000001">
    <property type="protein sequence ID" value="MFA0789133.1"/>
    <property type="molecule type" value="Genomic_DNA"/>
</dbReference>
<accession>A0ABV4NIA5</accession>